<keyword evidence="1 2" id="KW-0694">RNA-binding</keyword>
<evidence type="ECO:0000313" key="8">
    <source>
        <dbReference type="Proteomes" id="UP000838756"/>
    </source>
</evidence>
<dbReference type="Pfam" id="PF00076">
    <property type="entry name" value="RRM_1"/>
    <property type="match status" value="1"/>
</dbReference>
<dbReference type="InterPro" id="IPR035979">
    <property type="entry name" value="RBD_domain_sf"/>
</dbReference>
<keyword evidence="5" id="KW-0472">Membrane</keyword>
<reference evidence="7" key="1">
    <citation type="submission" date="2022-03" db="EMBL/GenBank/DDBJ databases">
        <authorList>
            <person name="Lindestad O."/>
        </authorList>
    </citation>
    <scope>NUCLEOTIDE SEQUENCE</scope>
</reference>
<accession>A0A8S4SDZ5</accession>
<evidence type="ECO:0000256" key="5">
    <source>
        <dbReference type="SAM" id="Phobius"/>
    </source>
</evidence>
<dbReference type="SMART" id="SM00360">
    <property type="entry name" value="RRM"/>
    <property type="match status" value="1"/>
</dbReference>
<name>A0A8S4SDZ5_9NEOP</name>
<feature type="coiled-coil region" evidence="3">
    <location>
        <begin position="508"/>
        <end position="535"/>
    </location>
</feature>
<dbReference type="PROSITE" id="PS50102">
    <property type="entry name" value="RRM"/>
    <property type="match status" value="1"/>
</dbReference>
<keyword evidence="8" id="KW-1185">Reference proteome</keyword>
<dbReference type="EMBL" id="CAKXAJ010026135">
    <property type="protein sequence ID" value="CAH2258040.1"/>
    <property type="molecule type" value="Genomic_DNA"/>
</dbReference>
<dbReference type="SUPFAM" id="SSF54928">
    <property type="entry name" value="RNA-binding domain, RBD"/>
    <property type="match status" value="1"/>
</dbReference>
<dbReference type="InterPro" id="IPR038876">
    <property type="entry name" value="ENOX"/>
</dbReference>
<feature type="transmembrane region" description="Helical" evidence="5">
    <location>
        <begin position="568"/>
        <end position="589"/>
    </location>
</feature>
<protein>
    <submittedName>
        <fullName evidence="7">Jg26741 protein</fullName>
    </submittedName>
</protein>
<feature type="region of interest" description="Disordered" evidence="4">
    <location>
        <begin position="1"/>
        <end position="145"/>
    </location>
</feature>
<dbReference type="GO" id="GO:0016491">
    <property type="term" value="F:oxidoreductase activity"/>
    <property type="evidence" value="ECO:0007669"/>
    <property type="project" value="InterPro"/>
</dbReference>
<comment type="caution">
    <text evidence="7">The sequence shown here is derived from an EMBL/GenBank/DDBJ whole genome shotgun (WGS) entry which is preliminary data.</text>
</comment>
<dbReference type="Gene3D" id="3.30.70.330">
    <property type="match status" value="1"/>
</dbReference>
<keyword evidence="5" id="KW-1133">Transmembrane helix</keyword>
<dbReference type="GO" id="GO:0003723">
    <property type="term" value="F:RNA binding"/>
    <property type="evidence" value="ECO:0007669"/>
    <property type="project" value="UniProtKB-UniRule"/>
</dbReference>
<feature type="compositionally biased region" description="Basic and acidic residues" evidence="4">
    <location>
        <begin position="32"/>
        <end position="41"/>
    </location>
</feature>
<dbReference type="GO" id="GO:0009897">
    <property type="term" value="C:external side of plasma membrane"/>
    <property type="evidence" value="ECO:0007669"/>
    <property type="project" value="InterPro"/>
</dbReference>
<dbReference type="Proteomes" id="UP000838756">
    <property type="component" value="Unassembled WGS sequence"/>
</dbReference>
<sequence>MQRRPYCCKQSFTGNPCRKDLQQEKGMVPSVVEHHGNDTHIQDNQANDVSSSQSQHRRSREKGNGSNRRDNRDKEQGKNLTDRRHRSRSRDRHDRQSRFNDRNDRSDRNRTDKSRSERKSKWDSSPSEKPQALLPLPSMSTTAPVAQQGQAMPMGNMTPAQMNMGMMPGMIQYPGANMMNNNMMMNNMIAPSPMEGQQMMMPNMSMMPNMMTNMMDQGMMIMNPAMMQPLMANSSIYMNSGVLLPPIPGSSTPQRRDRPKGCRTIFVGGLPPDMTPDALNEIFQRFGNIQDIKSAKNGVYYVRFERPESVETTFVMSGYRFKYHDQADNDATNIYIDYAMNREDQAEHDKAQRKREPTPPRIEPFTPSNLIAISDKIKSETEFAEAAPTLAGWLERGECNKKFANQFYSLIQASNNQIRRLFNEKMQLDEDFQNMKISIRDKFAHVVTQFEQVAKILSAAKHQRVSDHFTKQQRRNIEMWLKMTEEVDNIKEEFSAIFDEEDDKPNKNSVTLEKYEELKKENENLSYELEGYKNEAYLAKDEAERKFEKFKAHFIAQQALQQKSMAKWWNWILVLALVCLTLVAIPLTYPGYETKEEIRSMFDKYIQQFNKTYKNNTAEYETRLGHFVVRK</sequence>
<organism evidence="7 8">
    <name type="scientific">Pararge aegeria aegeria</name>
    <dbReference type="NCBI Taxonomy" id="348720"/>
    <lineage>
        <taxon>Eukaryota</taxon>
        <taxon>Metazoa</taxon>
        <taxon>Ecdysozoa</taxon>
        <taxon>Arthropoda</taxon>
        <taxon>Hexapoda</taxon>
        <taxon>Insecta</taxon>
        <taxon>Pterygota</taxon>
        <taxon>Neoptera</taxon>
        <taxon>Endopterygota</taxon>
        <taxon>Lepidoptera</taxon>
        <taxon>Glossata</taxon>
        <taxon>Ditrysia</taxon>
        <taxon>Papilionoidea</taxon>
        <taxon>Nymphalidae</taxon>
        <taxon>Satyrinae</taxon>
        <taxon>Satyrini</taxon>
        <taxon>Parargina</taxon>
        <taxon>Pararge</taxon>
    </lineage>
</organism>
<dbReference type="OrthoDB" id="10039782at2759"/>
<feature type="domain" description="RRM" evidence="6">
    <location>
        <begin position="263"/>
        <end position="341"/>
    </location>
</feature>
<dbReference type="InterPro" id="IPR000504">
    <property type="entry name" value="RRM_dom"/>
</dbReference>
<evidence type="ECO:0000256" key="3">
    <source>
        <dbReference type="SAM" id="Coils"/>
    </source>
</evidence>
<feature type="region of interest" description="Disordered" evidence="4">
    <location>
        <begin position="345"/>
        <end position="365"/>
    </location>
</feature>
<evidence type="ECO:0000256" key="2">
    <source>
        <dbReference type="PROSITE-ProRule" id="PRU00176"/>
    </source>
</evidence>
<dbReference type="PANTHER" id="PTHR16001:SF4">
    <property type="entry name" value="ECTO-NOX DISULFIDE-THIOL EXCHANGER 1-LIKE PROTEIN"/>
    <property type="match status" value="1"/>
</dbReference>
<dbReference type="AlphaFoldDB" id="A0A8S4SDZ5"/>
<evidence type="ECO:0000256" key="1">
    <source>
        <dbReference type="ARBA" id="ARBA00022884"/>
    </source>
</evidence>
<dbReference type="InterPro" id="IPR012677">
    <property type="entry name" value="Nucleotide-bd_a/b_plait_sf"/>
</dbReference>
<dbReference type="GO" id="GO:0007624">
    <property type="term" value="P:ultradian rhythm"/>
    <property type="evidence" value="ECO:0007669"/>
    <property type="project" value="InterPro"/>
</dbReference>
<evidence type="ECO:0000259" key="6">
    <source>
        <dbReference type="PROSITE" id="PS50102"/>
    </source>
</evidence>
<feature type="compositionally biased region" description="Basic and acidic residues" evidence="4">
    <location>
        <begin position="91"/>
        <end position="122"/>
    </location>
</feature>
<gene>
    <name evidence="7" type="primary">jg26741</name>
    <name evidence="7" type="ORF">PAEG_LOCUS23249</name>
</gene>
<evidence type="ECO:0000256" key="4">
    <source>
        <dbReference type="SAM" id="MobiDB-lite"/>
    </source>
</evidence>
<keyword evidence="3" id="KW-0175">Coiled coil</keyword>
<feature type="compositionally biased region" description="Basic and acidic residues" evidence="4">
    <location>
        <begin position="61"/>
        <end position="82"/>
    </location>
</feature>
<dbReference type="PANTHER" id="PTHR16001">
    <property type="entry name" value="ECTO-NOX DISULFIDE-THIOL EXCHANGER"/>
    <property type="match status" value="1"/>
</dbReference>
<proteinExistence type="predicted"/>
<feature type="compositionally biased region" description="Basic and acidic residues" evidence="4">
    <location>
        <begin position="345"/>
        <end position="358"/>
    </location>
</feature>
<keyword evidence="5" id="KW-0812">Transmembrane</keyword>
<evidence type="ECO:0000313" key="7">
    <source>
        <dbReference type="EMBL" id="CAH2258040.1"/>
    </source>
</evidence>